<proteinExistence type="predicted"/>
<keyword evidence="3" id="KW-1185">Reference proteome</keyword>
<accession>A0A9Q1EGZ1</accession>
<reference evidence="2" key="1">
    <citation type="journal article" date="2023" name="Science">
        <title>Genome structures resolve the early diversification of teleost fishes.</title>
        <authorList>
            <person name="Parey E."/>
            <person name="Louis A."/>
            <person name="Montfort J."/>
            <person name="Bouchez O."/>
            <person name="Roques C."/>
            <person name="Iampietro C."/>
            <person name="Lluch J."/>
            <person name="Castinel A."/>
            <person name="Donnadieu C."/>
            <person name="Desvignes T."/>
            <person name="Floi Bucao C."/>
            <person name="Jouanno E."/>
            <person name="Wen M."/>
            <person name="Mejri S."/>
            <person name="Dirks R."/>
            <person name="Jansen H."/>
            <person name="Henkel C."/>
            <person name="Chen W.J."/>
            <person name="Zahm M."/>
            <person name="Cabau C."/>
            <person name="Klopp C."/>
            <person name="Thompson A.W."/>
            <person name="Robinson-Rechavi M."/>
            <person name="Braasch I."/>
            <person name="Lecointre G."/>
            <person name="Bobe J."/>
            <person name="Postlethwait J.H."/>
            <person name="Berthelot C."/>
            <person name="Roest Crollius H."/>
            <person name="Guiguen Y."/>
        </authorList>
    </citation>
    <scope>NUCLEOTIDE SEQUENCE</scope>
    <source>
        <strain evidence="2">WJC10195</strain>
    </source>
</reference>
<keyword evidence="1" id="KW-0812">Transmembrane</keyword>
<feature type="transmembrane region" description="Helical" evidence="1">
    <location>
        <begin position="86"/>
        <end position="107"/>
    </location>
</feature>
<keyword evidence="1" id="KW-1133">Transmembrane helix</keyword>
<protein>
    <submittedName>
        <fullName evidence="2">Uncharacterized protein</fullName>
    </submittedName>
</protein>
<feature type="transmembrane region" description="Helical" evidence="1">
    <location>
        <begin position="18"/>
        <end position="35"/>
    </location>
</feature>
<evidence type="ECO:0000313" key="3">
    <source>
        <dbReference type="Proteomes" id="UP001152622"/>
    </source>
</evidence>
<comment type="caution">
    <text evidence="2">The sequence shown here is derived from an EMBL/GenBank/DDBJ whole genome shotgun (WGS) entry which is preliminary data.</text>
</comment>
<dbReference type="Proteomes" id="UP001152622">
    <property type="component" value="Chromosome 17"/>
</dbReference>
<evidence type="ECO:0000313" key="2">
    <source>
        <dbReference type="EMBL" id="KAJ8338621.1"/>
    </source>
</evidence>
<feature type="transmembrane region" description="Helical" evidence="1">
    <location>
        <begin position="47"/>
        <end position="66"/>
    </location>
</feature>
<keyword evidence="1" id="KW-0472">Membrane</keyword>
<name>A0A9Q1EGZ1_SYNKA</name>
<dbReference type="OrthoDB" id="8964388at2759"/>
<dbReference type="EMBL" id="JAINUF010000017">
    <property type="protein sequence ID" value="KAJ8338621.1"/>
    <property type="molecule type" value="Genomic_DNA"/>
</dbReference>
<gene>
    <name evidence="2" type="ORF">SKAU_G00354070</name>
</gene>
<evidence type="ECO:0000256" key="1">
    <source>
        <dbReference type="SAM" id="Phobius"/>
    </source>
</evidence>
<sequence length="143" mass="16391">MTFGFLFLDIALDKNKDSPARMCLFAFLYILAMDIKHSSDLPDVPRMLVYFFGTAVLSVVNSVALATELILKAEKGERTLEELQVIVLPFETFFLAFRLILLMYAYWIKKKETITGQLMLIFPCCQTQPSTSSQQNQVCCDKW</sequence>
<dbReference type="AlphaFoldDB" id="A0A9Q1EGZ1"/>
<organism evidence="2 3">
    <name type="scientific">Synaphobranchus kaupii</name>
    <name type="common">Kaup's arrowtooth eel</name>
    <dbReference type="NCBI Taxonomy" id="118154"/>
    <lineage>
        <taxon>Eukaryota</taxon>
        <taxon>Metazoa</taxon>
        <taxon>Chordata</taxon>
        <taxon>Craniata</taxon>
        <taxon>Vertebrata</taxon>
        <taxon>Euteleostomi</taxon>
        <taxon>Actinopterygii</taxon>
        <taxon>Neopterygii</taxon>
        <taxon>Teleostei</taxon>
        <taxon>Anguilliformes</taxon>
        <taxon>Synaphobranchidae</taxon>
        <taxon>Synaphobranchus</taxon>
    </lineage>
</organism>